<evidence type="ECO:0000256" key="4">
    <source>
        <dbReference type="ARBA" id="ARBA00023136"/>
    </source>
</evidence>
<evidence type="ECO:0000313" key="7">
    <source>
        <dbReference type="Proteomes" id="UP001628156"/>
    </source>
</evidence>
<comment type="subcellular location">
    <subcellularLocation>
        <location evidence="1">Membrane</location>
        <topology evidence="1">Multi-pass membrane protein</topology>
    </subcellularLocation>
</comment>
<evidence type="ECO:0000313" key="6">
    <source>
        <dbReference type="EMBL" id="GAB1223836.1"/>
    </source>
</evidence>
<organism evidence="6 7">
    <name type="scientific">Entamoeba nuttalli</name>
    <dbReference type="NCBI Taxonomy" id="412467"/>
    <lineage>
        <taxon>Eukaryota</taxon>
        <taxon>Amoebozoa</taxon>
        <taxon>Evosea</taxon>
        <taxon>Archamoebae</taxon>
        <taxon>Mastigamoebida</taxon>
        <taxon>Entamoebidae</taxon>
        <taxon>Entamoeba</taxon>
    </lineage>
</organism>
<dbReference type="InterPro" id="IPR018908">
    <property type="entry name" value="TMEM234"/>
</dbReference>
<feature type="transmembrane region" description="Helical" evidence="5">
    <location>
        <begin position="104"/>
        <end position="124"/>
    </location>
</feature>
<protein>
    <submittedName>
        <fullName evidence="6">Uncharacterized protein</fullName>
    </submittedName>
</protein>
<comment type="caution">
    <text evidence="6">The sequence shown here is derived from an EMBL/GenBank/DDBJ whole genome shotgun (WGS) entry which is preliminary data.</text>
</comment>
<feature type="transmembrane region" description="Helical" evidence="5">
    <location>
        <begin position="31"/>
        <end position="48"/>
    </location>
</feature>
<feature type="transmembrane region" description="Helical" evidence="5">
    <location>
        <begin position="7"/>
        <end position="25"/>
    </location>
</feature>
<accession>A0ABQ0DLX9</accession>
<dbReference type="Proteomes" id="UP001628156">
    <property type="component" value="Unassembled WGS sequence"/>
</dbReference>
<dbReference type="PANTHER" id="PTHR28668:SF1">
    <property type="entry name" value="TRANSMEMBRANE PROTEIN 234"/>
    <property type="match status" value="1"/>
</dbReference>
<evidence type="ECO:0000256" key="2">
    <source>
        <dbReference type="ARBA" id="ARBA00022692"/>
    </source>
</evidence>
<dbReference type="EMBL" id="BAAFRS010000162">
    <property type="protein sequence ID" value="GAB1223836.1"/>
    <property type="molecule type" value="Genomic_DNA"/>
</dbReference>
<dbReference type="Pfam" id="PF10639">
    <property type="entry name" value="TMEM234"/>
    <property type="match status" value="1"/>
</dbReference>
<gene>
    <name evidence="6" type="ORF">ENUP19_0162G0029</name>
</gene>
<keyword evidence="4 5" id="KW-0472">Membrane</keyword>
<keyword evidence="3 5" id="KW-1133">Transmembrane helix</keyword>
<proteinExistence type="predicted"/>
<dbReference type="PANTHER" id="PTHR28668">
    <property type="entry name" value="TRANSMEMBRANE PROTEIN 234"/>
    <property type="match status" value="1"/>
</dbReference>
<keyword evidence="7" id="KW-1185">Reference proteome</keyword>
<evidence type="ECO:0000256" key="5">
    <source>
        <dbReference type="SAM" id="Phobius"/>
    </source>
</evidence>
<sequence>MSYERIIVTSISLSIVVILTIFMYSIGHHEIFGMVVVGMLWGCTNVFMKQGIHFHHNENDTFFQNLINDIKTLITSYSFVVPFLINQTGSILFTILLGNNDFSLVVPISNALTFIFTFITAYLLGENQLSLRNNQYKKPPYETVFQYKDITMIWNKQIMPKSDGQYHKRLDIYVLDKKNKTGLIFDMTNVADHNINGAYLKKRNMYNELKNILMKIEKLKDVRIIPVVISINGLINKESIRLIKELKIDIDIEKEIKNLVIKNMIDVIEYCINHNQTYSVELLEYEDSFGLVSAEAGRIEAVSFNT</sequence>
<evidence type="ECO:0000256" key="1">
    <source>
        <dbReference type="ARBA" id="ARBA00004141"/>
    </source>
</evidence>
<name>A0ABQ0DLX9_9EUKA</name>
<reference evidence="6 7" key="1">
    <citation type="journal article" date="2019" name="PLoS Negl. Trop. Dis.">
        <title>Whole genome sequencing of Entamoeba nuttalli reveals mammalian host-related molecular signatures and a novel octapeptide-repeat surface protein.</title>
        <authorList>
            <person name="Tanaka M."/>
            <person name="Makiuchi T."/>
            <person name="Komiyama T."/>
            <person name="Shiina T."/>
            <person name="Osaki K."/>
            <person name="Tachibana H."/>
        </authorList>
    </citation>
    <scope>NUCLEOTIDE SEQUENCE [LARGE SCALE GENOMIC DNA]</scope>
    <source>
        <strain evidence="6 7">P19-061405</strain>
    </source>
</reference>
<evidence type="ECO:0000256" key="3">
    <source>
        <dbReference type="ARBA" id="ARBA00022989"/>
    </source>
</evidence>
<feature type="transmembrane region" description="Helical" evidence="5">
    <location>
        <begin position="77"/>
        <end position="98"/>
    </location>
</feature>
<keyword evidence="2 5" id="KW-0812">Transmembrane</keyword>